<evidence type="ECO:0000313" key="8">
    <source>
        <dbReference type="EMBL" id="JAT29257.1"/>
    </source>
</evidence>
<dbReference type="SUPFAM" id="SSF53254">
    <property type="entry name" value="Phosphoglycerate mutase-like"/>
    <property type="match status" value="1"/>
</dbReference>
<sequence>MQLSSVIKKLSAQHRAFYCYMLLSIWLFLLLMVMYKYMETEDVTLAVLKNSKSDQTTRSFPNSVHLDIKTQRVLRMCNLPQDIRTINEGQVKDSFQLEGLFILLRHGDRGPLTHVRDISSVNCAANVHPQFGAYETYMDNLTGTPQLAQLLGPFHGFPLLPQRSCSLGQLTHVGISQLLAVGQALRTVYADRLLPNTSTPEDFVVYSTKYRRTLQSALAFLYAFLTPELLHNVVLRESPSLQFCFEDCACPMSDMYLKKFNNEKSNHLNLHPAVLKLVNSASLIVYEAYEKNLASDPHSLRDALLTYVCHGARLPCSAATDKSLPTLCIHTDQVSGLLSYIEWEARQYARSPTLRRACVLRAYGMIRNIVSYLVRIISEKKPKVVLYSGHDKTILYLATALGIATDSTYLAHYASRFIIEVYRNVNKATAALDAISSDYYFRLLFNGKDMTNRVQFCKNMLSITVNNAKGLSQSLFLCPIHTIIQFLHNDYFALFNASNFKDACILHSK</sequence>
<keyword evidence="2" id="KW-0378">Hydrolase</keyword>
<dbReference type="InterPro" id="IPR000560">
    <property type="entry name" value="His_Pase_clade-2"/>
</dbReference>
<dbReference type="AlphaFoldDB" id="A0A1B6L1R1"/>
<comment type="catalytic activity">
    <reaction evidence="3">
        <text>3-O-[beta-D-GlcA-(1-&gt;3)-beta-D-Gal-(1-&gt;3)-beta-D-Gal-(1-&gt;4)-beta-D-2-O-P-Xyl]-L-seryl-[protein] + H2O = 3-O-(beta-D-GlcA-(1-&gt;3)-beta-D-Gal-(1-&gt;3)-beta-D-Gal-(1-&gt;4)-beta-D-Xyl)-L-seryl-[protein] + phosphate</text>
        <dbReference type="Rhea" id="RHEA:56512"/>
        <dbReference type="Rhea" id="RHEA-COMP:12573"/>
        <dbReference type="Rhea" id="RHEA-COMP:14559"/>
        <dbReference type="ChEBI" id="CHEBI:15377"/>
        <dbReference type="ChEBI" id="CHEBI:43474"/>
        <dbReference type="ChEBI" id="CHEBI:132093"/>
        <dbReference type="ChEBI" id="CHEBI:140495"/>
    </reaction>
</comment>
<dbReference type="Gene3D" id="3.40.50.1240">
    <property type="entry name" value="Phosphoglycerate mutase-like"/>
    <property type="match status" value="1"/>
</dbReference>
<evidence type="ECO:0000256" key="3">
    <source>
        <dbReference type="ARBA" id="ARBA00036311"/>
    </source>
</evidence>
<accession>A0A1B6L1R1</accession>
<dbReference type="GO" id="GO:0006024">
    <property type="term" value="P:glycosaminoglycan biosynthetic process"/>
    <property type="evidence" value="ECO:0007669"/>
    <property type="project" value="TreeGrafter"/>
</dbReference>
<dbReference type="GO" id="GO:0016791">
    <property type="term" value="F:phosphatase activity"/>
    <property type="evidence" value="ECO:0007669"/>
    <property type="project" value="TreeGrafter"/>
</dbReference>
<dbReference type="GO" id="GO:0005794">
    <property type="term" value="C:Golgi apparatus"/>
    <property type="evidence" value="ECO:0007669"/>
    <property type="project" value="TreeGrafter"/>
</dbReference>
<evidence type="ECO:0000256" key="2">
    <source>
        <dbReference type="ARBA" id="ARBA00022801"/>
    </source>
</evidence>
<reference evidence="7" key="1">
    <citation type="submission" date="2015-11" db="EMBL/GenBank/DDBJ databases">
        <title>De novo transcriptome assembly of four potential Pierce s Disease insect vectors from Arizona vineyards.</title>
        <authorList>
            <person name="Tassone E.E."/>
        </authorList>
    </citation>
    <scope>NUCLEOTIDE SEQUENCE</scope>
</reference>
<keyword evidence="6" id="KW-0472">Membrane</keyword>
<evidence type="ECO:0000256" key="4">
    <source>
        <dbReference type="ARBA" id="ARBA00040357"/>
    </source>
</evidence>
<proteinExistence type="inferred from homology"/>
<dbReference type="Pfam" id="PF00328">
    <property type="entry name" value="His_Phos_2"/>
    <property type="match status" value="2"/>
</dbReference>
<organism evidence="7">
    <name type="scientific">Graphocephala atropunctata</name>
    <dbReference type="NCBI Taxonomy" id="36148"/>
    <lineage>
        <taxon>Eukaryota</taxon>
        <taxon>Metazoa</taxon>
        <taxon>Ecdysozoa</taxon>
        <taxon>Arthropoda</taxon>
        <taxon>Hexapoda</taxon>
        <taxon>Insecta</taxon>
        <taxon>Pterygota</taxon>
        <taxon>Neoptera</taxon>
        <taxon>Paraneoptera</taxon>
        <taxon>Hemiptera</taxon>
        <taxon>Auchenorrhyncha</taxon>
        <taxon>Membracoidea</taxon>
        <taxon>Cicadellidae</taxon>
        <taxon>Cicadellinae</taxon>
        <taxon>Cicadellini</taxon>
        <taxon>Graphocephala</taxon>
    </lineage>
</organism>
<name>A0A1B6L1R1_9HEMI</name>
<dbReference type="InterPro" id="IPR029033">
    <property type="entry name" value="His_PPase_superfam"/>
</dbReference>
<gene>
    <name evidence="8" type="ORF">g.9337</name>
    <name evidence="7" type="ORF">g.9338</name>
</gene>
<dbReference type="EMBL" id="GEBQ01022324">
    <property type="protein sequence ID" value="JAT17653.1"/>
    <property type="molecule type" value="Transcribed_RNA"/>
</dbReference>
<dbReference type="CDD" id="cd07061">
    <property type="entry name" value="HP_HAP_like"/>
    <property type="match status" value="1"/>
</dbReference>
<keyword evidence="6" id="KW-1133">Transmembrane helix</keyword>
<keyword evidence="6" id="KW-0812">Transmembrane</keyword>
<evidence type="ECO:0000256" key="1">
    <source>
        <dbReference type="ARBA" id="ARBA00005375"/>
    </source>
</evidence>
<dbReference type="EMBL" id="GEBQ01010720">
    <property type="protein sequence ID" value="JAT29257.1"/>
    <property type="molecule type" value="Transcribed_RNA"/>
</dbReference>
<comment type="similarity">
    <text evidence="1">Belongs to the histidine acid phosphatase family.</text>
</comment>
<dbReference type="PANTHER" id="PTHR11567:SF110">
    <property type="entry name" value="2-PHOSPHOXYLOSE PHOSPHATASE 1"/>
    <property type="match status" value="1"/>
</dbReference>
<evidence type="ECO:0000256" key="6">
    <source>
        <dbReference type="SAM" id="Phobius"/>
    </source>
</evidence>
<protein>
    <recommendedName>
        <fullName evidence="4">2-phosphoxylose phosphatase 1</fullName>
    </recommendedName>
    <alternativeName>
        <fullName evidence="5">Acid phosphatase-like protein 2</fullName>
    </alternativeName>
</protein>
<feature type="transmembrane region" description="Helical" evidence="6">
    <location>
        <begin position="17"/>
        <end position="38"/>
    </location>
</feature>
<evidence type="ECO:0000256" key="5">
    <source>
        <dbReference type="ARBA" id="ARBA00041499"/>
    </source>
</evidence>
<evidence type="ECO:0000313" key="7">
    <source>
        <dbReference type="EMBL" id="JAT17653.1"/>
    </source>
</evidence>
<dbReference type="InterPro" id="IPR050645">
    <property type="entry name" value="Histidine_acid_phosphatase"/>
</dbReference>
<dbReference type="GO" id="GO:0050650">
    <property type="term" value="P:chondroitin sulfate proteoglycan biosynthetic process"/>
    <property type="evidence" value="ECO:0007669"/>
    <property type="project" value="TreeGrafter"/>
</dbReference>
<dbReference type="PANTHER" id="PTHR11567">
    <property type="entry name" value="ACID PHOSPHATASE-RELATED"/>
    <property type="match status" value="1"/>
</dbReference>